<reference evidence="1" key="1">
    <citation type="submission" date="2016-11" db="EMBL/GenBank/DDBJ databases">
        <title>The genome sequence of Colletotrichum cuscutae.</title>
        <authorList>
            <person name="Baroncelli R."/>
        </authorList>
    </citation>
    <scope>NUCLEOTIDE SEQUENCE</scope>
    <source>
        <strain evidence="1">IMI 304802</strain>
    </source>
</reference>
<proteinExistence type="predicted"/>
<protein>
    <submittedName>
        <fullName evidence="1">Uncharacterized protein</fullName>
    </submittedName>
</protein>
<organism evidence="1 2">
    <name type="scientific">Colletotrichum cuscutae</name>
    <dbReference type="NCBI Taxonomy" id="1209917"/>
    <lineage>
        <taxon>Eukaryota</taxon>
        <taxon>Fungi</taxon>
        <taxon>Dikarya</taxon>
        <taxon>Ascomycota</taxon>
        <taxon>Pezizomycotina</taxon>
        <taxon>Sordariomycetes</taxon>
        <taxon>Hypocreomycetidae</taxon>
        <taxon>Glomerellales</taxon>
        <taxon>Glomerellaceae</taxon>
        <taxon>Colletotrichum</taxon>
        <taxon>Colletotrichum acutatum species complex</taxon>
    </lineage>
</organism>
<comment type="caution">
    <text evidence="1">The sequence shown here is derived from an EMBL/GenBank/DDBJ whole genome shotgun (WGS) entry which is preliminary data.</text>
</comment>
<name>A0AAI9V891_9PEZI</name>
<dbReference type="Proteomes" id="UP001239213">
    <property type="component" value="Unassembled WGS sequence"/>
</dbReference>
<keyword evidence="2" id="KW-1185">Reference proteome</keyword>
<dbReference type="EMBL" id="MPDP01000223">
    <property type="protein sequence ID" value="KAK1470766.1"/>
    <property type="molecule type" value="Genomic_DNA"/>
</dbReference>
<accession>A0AAI9V891</accession>
<sequence length="205" mass="23354">MTMMKQLTERVSWTVFTGRKETQPLPCKLGKDWSNLQLLESDHATDPSIVARGKMRELRRRGEKKRLHVSYCKALGVKPKTIAAGLDLLHRLAIRMVERVVMQHAASLLELDTRGRKSIIELAHDAGGTRFNGREMMDFPDLEMLGHVLSLLVIGALVNFALRTPCLSLPVKAFLSFCQWGPIDFLWRTGMTESFGNEIWTWESF</sequence>
<gene>
    <name evidence="1" type="ORF">CCUS01_00881</name>
</gene>
<evidence type="ECO:0000313" key="2">
    <source>
        <dbReference type="Proteomes" id="UP001239213"/>
    </source>
</evidence>
<dbReference type="AlphaFoldDB" id="A0AAI9V891"/>
<evidence type="ECO:0000313" key="1">
    <source>
        <dbReference type="EMBL" id="KAK1470766.1"/>
    </source>
</evidence>